<reference evidence="1" key="1">
    <citation type="submission" date="2020-09" db="EMBL/GenBank/DDBJ databases">
        <authorList>
            <person name="Kim M.K."/>
        </authorList>
    </citation>
    <scope>NUCLEOTIDE SEQUENCE</scope>
    <source>
        <strain evidence="1">BT702</strain>
    </source>
</reference>
<keyword evidence="2" id="KW-1185">Reference proteome</keyword>
<dbReference type="RefSeq" id="WP_190889400.1">
    <property type="nucleotide sequence ID" value="NZ_JACWZY010000022.1"/>
</dbReference>
<dbReference type="Gene3D" id="3.80.20.20">
    <property type="entry name" value="Receptor L-domain"/>
    <property type="match status" value="1"/>
</dbReference>
<dbReference type="Proteomes" id="UP000598820">
    <property type="component" value="Unassembled WGS sequence"/>
</dbReference>
<dbReference type="InterPro" id="IPR036941">
    <property type="entry name" value="Rcpt_L-dom_sf"/>
</dbReference>
<organism evidence="1 2">
    <name type="scientific">Spirosoma profusum</name>
    <dbReference type="NCBI Taxonomy" id="2771354"/>
    <lineage>
        <taxon>Bacteria</taxon>
        <taxon>Pseudomonadati</taxon>
        <taxon>Bacteroidota</taxon>
        <taxon>Cytophagia</taxon>
        <taxon>Cytophagales</taxon>
        <taxon>Cytophagaceae</taxon>
        <taxon>Spirosoma</taxon>
    </lineage>
</organism>
<dbReference type="SUPFAM" id="SSF52058">
    <property type="entry name" value="L domain-like"/>
    <property type="match status" value="1"/>
</dbReference>
<evidence type="ECO:0008006" key="3">
    <source>
        <dbReference type="Google" id="ProtNLM"/>
    </source>
</evidence>
<comment type="caution">
    <text evidence="1">The sequence shown here is derived from an EMBL/GenBank/DDBJ whole genome shotgun (WGS) entry which is preliminary data.</text>
</comment>
<evidence type="ECO:0000313" key="2">
    <source>
        <dbReference type="Proteomes" id="UP000598820"/>
    </source>
</evidence>
<sequence>MAQCPTGDVVLATQAQVDAFGLQYPNCSTLENLLIGNEDITLESDITSLRSLSSLQTITGNLDIIDVDQLLHLTGLNNLTSVIGTFGIGSNSALIDFSGMEKLSSRRQGV</sequence>
<accession>A0A926Y0B7</accession>
<dbReference type="EMBL" id="JACWZY010000022">
    <property type="protein sequence ID" value="MBD2703561.1"/>
    <property type="molecule type" value="Genomic_DNA"/>
</dbReference>
<name>A0A926Y0B7_9BACT</name>
<protein>
    <recommendedName>
        <fullName evidence="3">Receptor L-domain domain-containing protein</fullName>
    </recommendedName>
</protein>
<proteinExistence type="predicted"/>
<evidence type="ECO:0000313" key="1">
    <source>
        <dbReference type="EMBL" id="MBD2703561.1"/>
    </source>
</evidence>
<gene>
    <name evidence="1" type="ORF">IC229_23155</name>
</gene>
<dbReference type="AlphaFoldDB" id="A0A926Y0B7"/>